<comment type="caution">
    <text evidence="3">The sequence shown here is derived from an EMBL/GenBank/DDBJ whole genome shotgun (WGS) entry which is preliminary data.</text>
</comment>
<dbReference type="EMBL" id="JAUCBP010000007">
    <property type="protein sequence ID" value="MDM7860947.1"/>
    <property type="molecule type" value="Genomic_DNA"/>
</dbReference>
<dbReference type="InterPro" id="IPR050261">
    <property type="entry name" value="FrsA_esterase"/>
</dbReference>
<accession>A0ABT7SXP0</accession>
<dbReference type="PANTHER" id="PTHR22946">
    <property type="entry name" value="DIENELACTONE HYDROLASE DOMAIN-CONTAINING PROTEIN-RELATED"/>
    <property type="match status" value="1"/>
</dbReference>
<evidence type="ECO:0000256" key="1">
    <source>
        <dbReference type="SAM" id="SignalP"/>
    </source>
</evidence>
<dbReference type="Gene3D" id="3.40.50.1820">
    <property type="entry name" value="alpha/beta hydrolase"/>
    <property type="match status" value="1"/>
</dbReference>
<feature type="signal peptide" evidence="1">
    <location>
        <begin position="1"/>
        <end position="23"/>
    </location>
</feature>
<sequence>MKRLAITLIMSVFAILNAANVNAEITETSVSLPNGLGTATMYSDPTQTEKRPGVIVIHEWWGLNQYAKDRAKMLAEEGYTAIAVDMYGHGKVADHPSDAQGFMQAAIAEPEKVNARFNAAKDILRQQTNVNPEKVYAMGYCFGGAVVLNQARMGNDLAGVASFHGSLGAAVEAKPGDITAKVLVAHGGADPLVPDDQVTAFMQEMLSLDVDLQFLNYPQAMHSFTNPEATEKGKKFELPLAYDEQADTDSWQAFLAFIKE</sequence>
<dbReference type="GO" id="GO:0016787">
    <property type="term" value="F:hydrolase activity"/>
    <property type="evidence" value="ECO:0007669"/>
    <property type="project" value="UniProtKB-KW"/>
</dbReference>
<dbReference type="RefSeq" id="WP_289365230.1">
    <property type="nucleotide sequence ID" value="NZ_JAUCBP010000007.1"/>
</dbReference>
<dbReference type="InterPro" id="IPR002925">
    <property type="entry name" value="Dienelactn_hydro"/>
</dbReference>
<gene>
    <name evidence="3" type="ORF">QTP81_10095</name>
</gene>
<keyword evidence="4" id="KW-1185">Reference proteome</keyword>
<dbReference type="Pfam" id="PF01738">
    <property type="entry name" value="DLH"/>
    <property type="match status" value="1"/>
</dbReference>
<name>A0ABT7SXP0_9ALTE</name>
<feature type="chain" id="PRO_5045054782" evidence="1">
    <location>
        <begin position="24"/>
        <end position="260"/>
    </location>
</feature>
<evidence type="ECO:0000313" key="3">
    <source>
        <dbReference type="EMBL" id="MDM7860947.1"/>
    </source>
</evidence>
<protein>
    <submittedName>
        <fullName evidence="3">Dienelactone hydrolase family protein</fullName>
        <ecNumber evidence="3">3.1.-.-</ecNumber>
    </submittedName>
</protein>
<reference evidence="3 4" key="1">
    <citation type="submission" date="2023-06" db="EMBL/GenBank/DDBJ databases">
        <title>Alteromonas sp. ASW11-36 isolated from intertidal sand.</title>
        <authorList>
            <person name="Li Y."/>
        </authorList>
    </citation>
    <scope>NUCLEOTIDE SEQUENCE [LARGE SCALE GENOMIC DNA]</scope>
    <source>
        <strain evidence="3 4">ASW11-36</strain>
    </source>
</reference>
<evidence type="ECO:0000313" key="4">
    <source>
        <dbReference type="Proteomes" id="UP001234343"/>
    </source>
</evidence>
<keyword evidence="3" id="KW-0378">Hydrolase</keyword>
<dbReference type="Proteomes" id="UP001234343">
    <property type="component" value="Unassembled WGS sequence"/>
</dbReference>
<dbReference type="EC" id="3.1.-.-" evidence="3"/>
<evidence type="ECO:0000259" key="2">
    <source>
        <dbReference type="Pfam" id="PF01738"/>
    </source>
</evidence>
<dbReference type="InterPro" id="IPR029058">
    <property type="entry name" value="AB_hydrolase_fold"/>
</dbReference>
<feature type="domain" description="Dienelactone hydrolase" evidence="2">
    <location>
        <begin position="42"/>
        <end position="260"/>
    </location>
</feature>
<keyword evidence="1" id="KW-0732">Signal</keyword>
<dbReference type="PANTHER" id="PTHR22946:SF0">
    <property type="entry name" value="DIENELACTONE HYDROLASE DOMAIN-CONTAINING PROTEIN"/>
    <property type="match status" value="1"/>
</dbReference>
<dbReference type="SUPFAM" id="SSF53474">
    <property type="entry name" value="alpha/beta-Hydrolases"/>
    <property type="match status" value="1"/>
</dbReference>
<organism evidence="3 4">
    <name type="scientific">Alteromonas arenosi</name>
    <dbReference type="NCBI Taxonomy" id="3055817"/>
    <lineage>
        <taxon>Bacteria</taxon>
        <taxon>Pseudomonadati</taxon>
        <taxon>Pseudomonadota</taxon>
        <taxon>Gammaproteobacteria</taxon>
        <taxon>Alteromonadales</taxon>
        <taxon>Alteromonadaceae</taxon>
        <taxon>Alteromonas/Salinimonas group</taxon>
        <taxon>Alteromonas</taxon>
    </lineage>
</organism>
<proteinExistence type="predicted"/>